<dbReference type="Pfam" id="PF09851">
    <property type="entry name" value="SHOCT"/>
    <property type="match status" value="1"/>
</dbReference>
<accession>A0A1E7KG01</accession>
<feature type="compositionally biased region" description="Low complexity" evidence="1">
    <location>
        <begin position="238"/>
        <end position="256"/>
    </location>
</feature>
<evidence type="ECO:0000259" key="2">
    <source>
        <dbReference type="Pfam" id="PF09851"/>
    </source>
</evidence>
<dbReference type="Pfam" id="PF14472">
    <property type="entry name" value="DUF4429"/>
    <property type="match status" value="2"/>
</dbReference>
<gene>
    <name evidence="4" type="ORF">AN216_15340</name>
</gene>
<feature type="domain" description="DUF4429" evidence="3">
    <location>
        <begin position="11"/>
        <end position="105"/>
    </location>
</feature>
<dbReference type="AlphaFoldDB" id="A0A1E7KG01"/>
<feature type="domain" description="SHOCT" evidence="2">
    <location>
        <begin position="278"/>
        <end position="304"/>
    </location>
</feature>
<proteinExistence type="predicted"/>
<evidence type="ECO:0000256" key="1">
    <source>
        <dbReference type="SAM" id="MobiDB-lite"/>
    </source>
</evidence>
<dbReference type="RefSeq" id="WP_070197197.1">
    <property type="nucleotide sequence ID" value="NZ_LJGU01000127.1"/>
</dbReference>
<dbReference type="Proteomes" id="UP000176101">
    <property type="component" value="Unassembled WGS sequence"/>
</dbReference>
<protein>
    <submittedName>
        <fullName evidence="4">Tat pathway signal sequence domain protein</fullName>
    </submittedName>
</protein>
<evidence type="ECO:0000313" key="5">
    <source>
        <dbReference type="Proteomes" id="UP000176101"/>
    </source>
</evidence>
<comment type="caution">
    <text evidence="4">The sequence shown here is derived from an EMBL/GenBank/DDBJ whole genome shotgun (WGS) entry which is preliminary data.</text>
</comment>
<dbReference type="InterPro" id="IPR027860">
    <property type="entry name" value="DUF4429"/>
</dbReference>
<evidence type="ECO:0000313" key="4">
    <source>
        <dbReference type="EMBL" id="OEV02804.1"/>
    </source>
</evidence>
<dbReference type="STRING" id="1075402.AN216_15340"/>
<name>A0A1E7KG01_9ACTN</name>
<keyword evidence="5" id="KW-1185">Reference proteome</keyword>
<dbReference type="EMBL" id="LJGU01000127">
    <property type="protein sequence ID" value="OEV02804.1"/>
    <property type="molecule type" value="Genomic_DNA"/>
</dbReference>
<evidence type="ECO:0000259" key="3">
    <source>
        <dbReference type="Pfam" id="PF14472"/>
    </source>
</evidence>
<dbReference type="PATRIC" id="fig|1075402.3.peg.1990"/>
<sequence>MAEILQPTGSWTFDRETLRIVPGSGKGVHTLRKTLGEVAVPLEAVAGIAYEAGRKSGRLRLRLRTGADPLAQVANGRLPDSADPYQLTVESDRSGVAEYLVEEVRNALLLEQVPGTPCDRFLLPGPSIPLTAACSDGTATFDGERVHLEWNWMAEESKSYAGPRSLAIEELSGVEWTPSVGWENGNLRFRPKGPHATIKPEHDPNSLTLWGIRQARETSGAVLLAAAVTVRLPHPASADENAPAIAPSAAGAPQTADGAPSTATPNKDAPDHDGLLRRLRELGELHQSGVLTDDEFATAKKAILDRF</sequence>
<reference evidence="4 5" key="1">
    <citation type="journal article" date="2016" name="Front. Microbiol.">
        <title>Comparative Genomics Analysis of Streptomyces Species Reveals Their Adaptation to the Marine Environment and Their Diversity at the Genomic Level.</title>
        <authorList>
            <person name="Tian X."/>
            <person name="Zhang Z."/>
            <person name="Yang T."/>
            <person name="Chen M."/>
            <person name="Li J."/>
            <person name="Chen F."/>
            <person name="Yang J."/>
            <person name="Li W."/>
            <person name="Zhang B."/>
            <person name="Zhang Z."/>
            <person name="Wu J."/>
            <person name="Zhang C."/>
            <person name="Long L."/>
            <person name="Xiao J."/>
        </authorList>
    </citation>
    <scope>NUCLEOTIDE SEQUENCE [LARGE SCALE GENOMIC DNA]</scope>
    <source>
        <strain evidence="4 5">SCSIO 02100</strain>
    </source>
</reference>
<feature type="domain" description="DUF4429" evidence="3">
    <location>
        <begin position="139"/>
        <end position="229"/>
    </location>
</feature>
<dbReference type="InterPro" id="IPR018649">
    <property type="entry name" value="SHOCT"/>
</dbReference>
<organism evidence="4 5">
    <name type="scientific">Streptomyces oceani</name>
    <dbReference type="NCBI Taxonomy" id="1075402"/>
    <lineage>
        <taxon>Bacteria</taxon>
        <taxon>Bacillati</taxon>
        <taxon>Actinomycetota</taxon>
        <taxon>Actinomycetes</taxon>
        <taxon>Kitasatosporales</taxon>
        <taxon>Streptomycetaceae</taxon>
        <taxon>Streptomyces</taxon>
    </lineage>
</organism>
<feature type="region of interest" description="Disordered" evidence="1">
    <location>
        <begin position="237"/>
        <end position="273"/>
    </location>
</feature>
<dbReference type="OrthoDB" id="3698908at2"/>